<feature type="transmembrane region" description="Helical" evidence="1">
    <location>
        <begin position="23"/>
        <end position="44"/>
    </location>
</feature>
<keyword evidence="3" id="KW-1185">Reference proteome</keyword>
<name>A0A1U7CL77_9BACT</name>
<reference evidence="3" key="1">
    <citation type="submission" date="2016-12" db="EMBL/GenBank/DDBJ databases">
        <title>Comparative genomics of four Isosphaeraceae planctomycetes: a common pool of plasmids and glycoside hydrolase genes.</title>
        <authorList>
            <person name="Ivanova A."/>
        </authorList>
    </citation>
    <scope>NUCLEOTIDE SEQUENCE [LARGE SCALE GENOMIC DNA]</scope>
    <source>
        <strain evidence="3">PX4</strain>
    </source>
</reference>
<accession>A0A1U7CL77</accession>
<protein>
    <recommendedName>
        <fullName evidence="4">SHOCT domain-containing protein</fullName>
    </recommendedName>
</protein>
<dbReference type="RefSeq" id="WP_076343840.1">
    <property type="nucleotide sequence ID" value="NZ_CP019082.1"/>
</dbReference>
<dbReference type="AlphaFoldDB" id="A0A1U7CL77"/>
<evidence type="ECO:0008006" key="4">
    <source>
        <dbReference type="Google" id="ProtNLM"/>
    </source>
</evidence>
<dbReference type="Proteomes" id="UP000186309">
    <property type="component" value="Chromosome"/>
</dbReference>
<dbReference type="KEGG" id="pbor:BSF38_01125"/>
<dbReference type="EMBL" id="CP019082">
    <property type="protein sequence ID" value="APW59694.1"/>
    <property type="molecule type" value="Genomic_DNA"/>
</dbReference>
<evidence type="ECO:0000313" key="2">
    <source>
        <dbReference type="EMBL" id="APW59694.1"/>
    </source>
</evidence>
<sequence>MGVVRFINEAAPGLFAMEGLTGASYYFGLAVLVVAMIWGAVLAYRSWEEAHEDLDPATRDELLDVFEQARADGELDEDELARVRSRLDRGE</sequence>
<keyword evidence="1" id="KW-1133">Transmembrane helix</keyword>
<keyword evidence="1" id="KW-0812">Transmembrane</keyword>
<organism evidence="2 3">
    <name type="scientific">Paludisphaera borealis</name>
    <dbReference type="NCBI Taxonomy" id="1387353"/>
    <lineage>
        <taxon>Bacteria</taxon>
        <taxon>Pseudomonadati</taxon>
        <taxon>Planctomycetota</taxon>
        <taxon>Planctomycetia</taxon>
        <taxon>Isosphaerales</taxon>
        <taxon>Isosphaeraceae</taxon>
        <taxon>Paludisphaera</taxon>
    </lineage>
</organism>
<dbReference type="OrthoDB" id="106838at2"/>
<evidence type="ECO:0000256" key="1">
    <source>
        <dbReference type="SAM" id="Phobius"/>
    </source>
</evidence>
<keyword evidence="1" id="KW-0472">Membrane</keyword>
<gene>
    <name evidence="2" type="ORF">BSF38_01125</name>
</gene>
<evidence type="ECO:0000313" key="3">
    <source>
        <dbReference type="Proteomes" id="UP000186309"/>
    </source>
</evidence>
<proteinExistence type="predicted"/>